<gene>
    <name evidence="1" type="ORF">J2I46_11510</name>
</gene>
<organism evidence="1 2">
    <name type="scientific">Fibrella forsythiae</name>
    <dbReference type="NCBI Taxonomy" id="2817061"/>
    <lineage>
        <taxon>Bacteria</taxon>
        <taxon>Pseudomonadati</taxon>
        <taxon>Bacteroidota</taxon>
        <taxon>Cytophagia</taxon>
        <taxon>Cytophagales</taxon>
        <taxon>Spirosomataceae</taxon>
        <taxon>Fibrella</taxon>
    </lineage>
</organism>
<proteinExistence type="predicted"/>
<protein>
    <submittedName>
        <fullName evidence="1">Uncharacterized protein</fullName>
    </submittedName>
</protein>
<evidence type="ECO:0000313" key="1">
    <source>
        <dbReference type="EMBL" id="MBO0949212.1"/>
    </source>
</evidence>
<comment type="caution">
    <text evidence="1">The sequence shown here is derived from an EMBL/GenBank/DDBJ whole genome shotgun (WGS) entry which is preliminary data.</text>
</comment>
<evidence type="ECO:0000313" key="2">
    <source>
        <dbReference type="Proteomes" id="UP000664628"/>
    </source>
</evidence>
<keyword evidence="2" id="KW-1185">Reference proteome</keyword>
<dbReference type="EMBL" id="JAFMYW010000003">
    <property type="protein sequence ID" value="MBO0949212.1"/>
    <property type="molecule type" value="Genomic_DNA"/>
</dbReference>
<sequence length="158" mass="17995">MVSIIISLLALLATFYQLYLQRVHNEKSLKPLGQIFLVDRKDYVAVQILNNGLGPLIIDRILFKMGDNIYSSIQDCLDLDPKAYSHSSGDNSVEKVILPNSALTVFEAIFDETDSAAYIHSVRMQLKLITLKTEGRDIYEHKIILERELAWFARHASK</sequence>
<name>A0ABS3JGS4_9BACT</name>
<dbReference type="Proteomes" id="UP000664628">
    <property type="component" value="Unassembled WGS sequence"/>
</dbReference>
<reference evidence="1 2" key="1">
    <citation type="submission" date="2021-03" db="EMBL/GenBank/DDBJ databases">
        <title>Fibrella sp. HMF5405 genome sequencing and assembly.</title>
        <authorList>
            <person name="Kang H."/>
            <person name="Kim H."/>
            <person name="Bae S."/>
            <person name="Joh K."/>
        </authorList>
    </citation>
    <scope>NUCLEOTIDE SEQUENCE [LARGE SCALE GENOMIC DNA]</scope>
    <source>
        <strain evidence="1 2">HMF5405</strain>
    </source>
</reference>
<accession>A0ABS3JGS4</accession>